<protein>
    <recommendedName>
        <fullName evidence="7">Glycosyltransferase family 25 protein</fullName>
    </recommendedName>
</protein>
<dbReference type="CDD" id="cd06532">
    <property type="entry name" value="Glyco_transf_25"/>
    <property type="match status" value="1"/>
</dbReference>
<dbReference type="Proteomes" id="UP001334248">
    <property type="component" value="Unassembled WGS sequence"/>
</dbReference>
<sequence length="498" mass="56904">MPDKDCDCSQCKTAGADVTRGREGRGRYAREIRTRGSRQSSYDSLPPDSPHLTISPWHRAEIDCKEKKWDTPTRRQADDAWIIEHERRMSDLDEKTSNMSINSPRESRQKSRRTSPTSSYERVIEADEVEEPEEMQPTPAKPRAIKMLPYEISEESDKSHSRRRSHKTDRSTQHFMPHYQEAAITPRRRFQKVLAINLPGRTDHHDGLVLAAAVSGIELEFVDGVLGKDVADKVLPPSHVHDLNAGTKGAWRAHMNALSRVVENGWSTAFIIEDDVDWDVRLHQQLQDFALGSDYLLREYRQDTQASASSIQHFLTPETSPYGDDWDVLWLGHCGSCIASPTRTVLFENDETVPEINKISSFDNRERSFMQAYPQHTRVVTRVYDTTCTLAYAVSQRGARALLYELGLQKLNAPFDNMLRDFCEGQSGRGEHKCVTVLPQLFDHHRRAVSPAFDSDISFHPGDVREKATTDNVRWSVRLNMAKLLRGETDYEDQWPDG</sequence>
<dbReference type="PANTHER" id="PTHR10730:SF53">
    <property type="entry name" value="GLYCOSYLTRANSFERASE 25 FAMILY MEMBER"/>
    <property type="match status" value="1"/>
</dbReference>
<keyword evidence="6" id="KW-1185">Reference proteome</keyword>
<evidence type="ECO:0000256" key="1">
    <source>
        <dbReference type="ARBA" id="ARBA00006721"/>
    </source>
</evidence>
<organism evidence="5 6">
    <name type="scientific">Knufia obscura</name>
    <dbReference type="NCBI Taxonomy" id="1635080"/>
    <lineage>
        <taxon>Eukaryota</taxon>
        <taxon>Fungi</taxon>
        <taxon>Dikarya</taxon>
        <taxon>Ascomycota</taxon>
        <taxon>Pezizomycotina</taxon>
        <taxon>Eurotiomycetes</taxon>
        <taxon>Chaetothyriomycetidae</taxon>
        <taxon>Chaetothyriales</taxon>
        <taxon>Trichomeriaceae</taxon>
        <taxon>Knufia</taxon>
    </lineage>
</organism>
<evidence type="ECO:0008006" key="7">
    <source>
        <dbReference type="Google" id="ProtNLM"/>
    </source>
</evidence>
<accession>A0ABR0RMV9</accession>
<keyword evidence="2" id="KW-0328">Glycosyltransferase</keyword>
<name>A0ABR0RMV9_9EURO</name>
<feature type="compositionally biased region" description="Basic and acidic residues" evidence="4">
    <location>
        <begin position="19"/>
        <end position="34"/>
    </location>
</feature>
<gene>
    <name evidence="5" type="ORF">PMZ80_005506</name>
</gene>
<dbReference type="GeneID" id="89998955"/>
<feature type="region of interest" description="Disordered" evidence="4">
    <location>
        <begin position="89"/>
        <end position="172"/>
    </location>
</feature>
<comment type="caution">
    <text evidence="5">The sequence shown here is derived from an EMBL/GenBank/DDBJ whole genome shotgun (WGS) entry which is preliminary data.</text>
</comment>
<comment type="similarity">
    <text evidence="1">Belongs to the glycosyltransferase 25 family.</text>
</comment>
<dbReference type="InterPro" id="IPR050757">
    <property type="entry name" value="Collagen_mod_GT25"/>
</dbReference>
<feature type="region of interest" description="Disordered" evidence="4">
    <location>
        <begin position="1"/>
        <end position="57"/>
    </location>
</feature>
<evidence type="ECO:0000256" key="2">
    <source>
        <dbReference type="ARBA" id="ARBA00022676"/>
    </source>
</evidence>
<proteinExistence type="inferred from homology"/>
<evidence type="ECO:0000256" key="3">
    <source>
        <dbReference type="ARBA" id="ARBA00022679"/>
    </source>
</evidence>
<keyword evidence="3" id="KW-0808">Transferase</keyword>
<reference evidence="5 6" key="1">
    <citation type="journal article" date="2023" name="Res Sq">
        <title>Genomic and morphological characterization of Knufia obscura isolated from the Mars 2020 spacecraft assembly facility.</title>
        <authorList>
            <person name="Chander A.M."/>
            <person name="Teixeira M.M."/>
            <person name="Singh N.K."/>
            <person name="Williams M.P."/>
            <person name="Parker C.W."/>
            <person name="Leo P."/>
            <person name="Stajich J.E."/>
            <person name="Torok T."/>
            <person name="Tighe S."/>
            <person name="Mason C.E."/>
            <person name="Venkateswaran K."/>
        </authorList>
    </citation>
    <scope>NUCLEOTIDE SEQUENCE [LARGE SCALE GENOMIC DNA]</scope>
    <source>
        <strain evidence="5 6">CCFEE 5817</strain>
    </source>
</reference>
<dbReference type="EMBL" id="JAVHJV010000006">
    <property type="protein sequence ID" value="KAK5941558.1"/>
    <property type="molecule type" value="Genomic_DNA"/>
</dbReference>
<evidence type="ECO:0000313" key="5">
    <source>
        <dbReference type="EMBL" id="KAK5941558.1"/>
    </source>
</evidence>
<dbReference type="PANTHER" id="PTHR10730">
    <property type="entry name" value="PROCOLLAGEN-LYSINE,2-OXOGLUTARATE 5-DIOXYGENASE/GLYCOSYLTRANSFERASE 25 FAMILY MEMBER"/>
    <property type="match status" value="1"/>
</dbReference>
<dbReference type="RefSeq" id="XP_064729648.1">
    <property type="nucleotide sequence ID" value="XM_064873926.1"/>
</dbReference>
<evidence type="ECO:0000313" key="6">
    <source>
        <dbReference type="Proteomes" id="UP001334248"/>
    </source>
</evidence>
<evidence type="ECO:0000256" key="4">
    <source>
        <dbReference type="SAM" id="MobiDB-lite"/>
    </source>
</evidence>
<dbReference type="InterPro" id="IPR002654">
    <property type="entry name" value="Glyco_trans_25"/>
</dbReference>